<reference evidence="1 2" key="1">
    <citation type="submission" date="2018-03" db="EMBL/GenBank/DDBJ databases">
        <title>Genomic Encyclopedia of Type Strains, Phase III (KMG-III): the genomes of soil and plant-associated and newly described type strains.</title>
        <authorList>
            <person name="Whitman W."/>
        </authorList>
    </citation>
    <scope>NUCLEOTIDE SEQUENCE [LARGE SCALE GENOMIC DNA]</scope>
    <source>
        <strain evidence="1 2">CGMCC 4.7125</strain>
    </source>
</reference>
<name>A0A2T0LT31_9PSEU</name>
<dbReference type="Pfam" id="PF14081">
    <property type="entry name" value="DUF4262"/>
    <property type="match status" value="1"/>
</dbReference>
<dbReference type="AlphaFoldDB" id="A0A2T0LT31"/>
<protein>
    <submittedName>
        <fullName evidence="1">Uncharacterized protein DUF4262</fullName>
    </submittedName>
</protein>
<evidence type="ECO:0000313" key="2">
    <source>
        <dbReference type="Proteomes" id="UP000238362"/>
    </source>
</evidence>
<dbReference type="RefSeq" id="WP_181193364.1">
    <property type="nucleotide sequence ID" value="NZ_PVNH01000007.1"/>
</dbReference>
<dbReference type="InterPro" id="IPR025358">
    <property type="entry name" value="DUF4262"/>
</dbReference>
<gene>
    <name evidence="1" type="ORF">B0I33_107351</name>
</gene>
<comment type="caution">
    <text evidence="1">The sequence shown here is derived from an EMBL/GenBank/DDBJ whole genome shotgun (WGS) entry which is preliminary data.</text>
</comment>
<organism evidence="1 2">
    <name type="scientific">Prauserella shujinwangii</name>
    <dbReference type="NCBI Taxonomy" id="1453103"/>
    <lineage>
        <taxon>Bacteria</taxon>
        <taxon>Bacillati</taxon>
        <taxon>Actinomycetota</taxon>
        <taxon>Actinomycetes</taxon>
        <taxon>Pseudonocardiales</taxon>
        <taxon>Pseudonocardiaceae</taxon>
        <taxon>Prauserella</taxon>
    </lineage>
</organism>
<dbReference type="EMBL" id="PVNH01000007">
    <property type="protein sequence ID" value="PRX46773.1"/>
    <property type="molecule type" value="Genomic_DNA"/>
</dbReference>
<keyword evidence="2" id="KW-1185">Reference proteome</keyword>
<evidence type="ECO:0000313" key="1">
    <source>
        <dbReference type="EMBL" id="PRX46773.1"/>
    </source>
</evidence>
<proteinExistence type="predicted"/>
<sequence>MNHGTYHHRPGSDHERWTRETIARCGWAVQYVFGDDEEPPFGYTIGLHALGHPELVVCGTDQYTAGGVLNALGALVRAGRPPERDRPISVRGWPHRLWLLAVLDSSGHLLGANARYRRCGDPPVPALQAVHDDLWGRFPWEPGYALEPGRQPLLGLPPAR</sequence>
<accession>A0A2T0LT31</accession>
<dbReference type="Proteomes" id="UP000238362">
    <property type="component" value="Unassembled WGS sequence"/>
</dbReference>